<dbReference type="EMBL" id="WNYA01000007">
    <property type="protein sequence ID" value="KAG8560202.1"/>
    <property type="molecule type" value="Genomic_DNA"/>
</dbReference>
<keyword evidence="4" id="KW-0472">Membrane</keyword>
<dbReference type="GO" id="GO:0007166">
    <property type="term" value="P:cell surface receptor signaling pathway"/>
    <property type="evidence" value="ECO:0007669"/>
    <property type="project" value="TreeGrafter"/>
</dbReference>
<feature type="domain" description="Ig-like" evidence="5">
    <location>
        <begin position="174"/>
        <end position="242"/>
    </location>
</feature>
<organism evidence="6 7">
    <name type="scientific">Engystomops pustulosus</name>
    <name type="common">Tungara frog</name>
    <name type="synonym">Physalaemus pustulosus</name>
    <dbReference type="NCBI Taxonomy" id="76066"/>
    <lineage>
        <taxon>Eukaryota</taxon>
        <taxon>Metazoa</taxon>
        <taxon>Chordata</taxon>
        <taxon>Craniata</taxon>
        <taxon>Vertebrata</taxon>
        <taxon>Euteleostomi</taxon>
        <taxon>Amphibia</taxon>
        <taxon>Batrachia</taxon>
        <taxon>Anura</taxon>
        <taxon>Neobatrachia</taxon>
        <taxon>Hyloidea</taxon>
        <taxon>Leptodactylidae</taxon>
        <taxon>Leiuperinae</taxon>
        <taxon>Engystomops</taxon>
    </lineage>
</organism>
<dbReference type="PANTHER" id="PTHR11481:SF64">
    <property type="entry name" value="FC RECEPTOR-LIKE PROTEIN 4"/>
    <property type="match status" value="1"/>
</dbReference>
<evidence type="ECO:0000256" key="2">
    <source>
        <dbReference type="ARBA" id="ARBA00023157"/>
    </source>
</evidence>
<comment type="caution">
    <text evidence="6">The sequence shown here is derived from an EMBL/GenBank/DDBJ whole genome shotgun (WGS) entry which is preliminary data.</text>
</comment>
<evidence type="ECO:0000256" key="3">
    <source>
        <dbReference type="SAM" id="MobiDB-lite"/>
    </source>
</evidence>
<dbReference type="InterPro" id="IPR050488">
    <property type="entry name" value="Ig_Fc_receptor"/>
</dbReference>
<keyword evidence="2" id="KW-1015">Disulfide bond</keyword>
<dbReference type="SMART" id="SM00409">
    <property type="entry name" value="IG"/>
    <property type="match status" value="5"/>
</dbReference>
<dbReference type="InterPro" id="IPR013783">
    <property type="entry name" value="Ig-like_fold"/>
</dbReference>
<feature type="transmembrane region" description="Helical" evidence="4">
    <location>
        <begin position="543"/>
        <end position="563"/>
    </location>
</feature>
<dbReference type="CDD" id="cd00096">
    <property type="entry name" value="Ig"/>
    <property type="match status" value="1"/>
</dbReference>
<evidence type="ECO:0000256" key="1">
    <source>
        <dbReference type="ARBA" id="ARBA00022729"/>
    </source>
</evidence>
<dbReference type="InterPro" id="IPR003598">
    <property type="entry name" value="Ig_sub2"/>
</dbReference>
<dbReference type="PANTHER" id="PTHR11481">
    <property type="entry name" value="IMMUNOGLOBULIN FC RECEPTOR"/>
    <property type="match status" value="1"/>
</dbReference>
<keyword evidence="4" id="KW-1133">Transmembrane helix</keyword>
<dbReference type="InterPro" id="IPR036179">
    <property type="entry name" value="Ig-like_dom_sf"/>
</dbReference>
<evidence type="ECO:0000313" key="6">
    <source>
        <dbReference type="EMBL" id="KAG8560202.1"/>
    </source>
</evidence>
<dbReference type="InterPro" id="IPR003599">
    <property type="entry name" value="Ig_sub"/>
</dbReference>
<gene>
    <name evidence="6" type="ORF">GDO81_014841</name>
</gene>
<reference evidence="6" key="1">
    <citation type="thesis" date="2020" institute="ProQuest LLC" country="789 East Eisenhower Parkway, Ann Arbor, MI, USA">
        <title>Comparative Genomics and Chromosome Evolution.</title>
        <authorList>
            <person name="Mudd A.B."/>
        </authorList>
    </citation>
    <scope>NUCLEOTIDE SEQUENCE</scope>
    <source>
        <strain evidence="6">237g6f4</strain>
        <tissue evidence="6">Blood</tissue>
    </source>
</reference>
<feature type="domain" description="Ig-like" evidence="5">
    <location>
        <begin position="13"/>
        <end position="94"/>
    </location>
</feature>
<dbReference type="PROSITE" id="PS50835">
    <property type="entry name" value="IG_LIKE"/>
    <property type="match status" value="4"/>
</dbReference>
<protein>
    <recommendedName>
        <fullName evidence="5">Ig-like domain-containing protein</fullName>
    </recommendedName>
</protein>
<feature type="region of interest" description="Disordered" evidence="3">
    <location>
        <begin position="584"/>
        <end position="610"/>
    </location>
</feature>
<evidence type="ECO:0000313" key="7">
    <source>
        <dbReference type="Proteomes" id="UP000824782"/>
    </source>
</evidence>
<name>A0AAV7AFM2_ENGPU</name>
<dbReference type="AlphaFoldDB" id="A0AAV7AFM2"/>
<evidence type="ECO:0000256" key="4">
    <source>
        <dbReference type="SAM" id="Phobius"/>
    </source>
</evidence>
<dbReference type="Pfam" id="PF13895">
    <property type="entry name" value="Ig_2"/>
    <property type="match status" value="3"/>
</dbReference>
<dbReference type="SMART" id="SM00408">
    <property type="entry name" value="IGc2"/>
    <property type="match status" value="4"/>
</dbReference>
<dbReference type="GO" id="GO:0009897">
    <property type="term" value="C:external side of plasma membrane"/>
    <property type="evidence" value="ECO:0007669"/>
    <property type="project" value="TreeGrafter"/>
</dbReference>
<keyword evidence="7" id="KW-1185">Reference proteome</keyword>
<accession>A0AAV7AFM2</accession>
<dbReference type="SUPFAM" id="SSF48726">
    <property type="entry name" value="Immunoglobulin"/>
    <property type="match status" value="4"/>
</dbReference>
<keyword evidence="4" id="KW-0812">Transmembrane</keyword>
<dbReference type="Proteomes" id="UP000824782">
    <property type="component" value="Unassembled WGS sequence"/>
</dbReference>
<dbReference type="InterPro" id="IPR007110">
    <property type="entry name" value="Ig-like_dom"/>
</dbReference>
<dbReference type="GO" id="GO:0006955">
    <property type="term" value="P:immune response"/>
    <property type="evidence" value="ECO:0007669"/>
    <property type="project" value="TreeGrafter"/>
</dbReference>
<dbReference type="Gene3D" id="2.60.40.10">
    <property type="entry name" value="Immunoglobulins"/>
    <property type="match status" value="5"/>
</dbReference>
<sequence>MSCCSVAEAALRPYMTMDPDWRTIFEDDEMTLTCNVPDWLRTNDDGFYWYKNNEQFPSREQKLYFKKAKMSNSGEYQCKTSTSDKSEPVQLDVSRDWLILQTPAFIHEGDRMNFNCRGWDGLFSYSRSIFKDGRIISNGHTMDKTGTGWYHCTRNRITTHFIFTISFLDLFSVPVLTLIPPVISEGDELTMTCDTILSPRRWNTKLQFVFYRNDQILRDSGSNVYTVPSAQLQDSGKYSCEVLGPVRKKSDNFVIEVQELFQTPVMQVSPSSPISKGEQVVLRCVTTGSHLLYSFFKDSKTLRDYTTNNSYLIPRAGEDHSGNYQCSSRSTNHRVLKYSEVIKVVVEYGSMILLPEQAVVGDRMTLRCECSFSSTQFRFYHNRTILQTVAVHPKRSTEITRIIKSAAMTGPYYCDVQSPVSAKIWQSQKVNLFILDPVANITITMSRDGEDFVVGESVTLTCSIQRGTSPTYLWFHDDEVVEHGSMFYHLEDNQKHLHIDSLQTDHKGAYHCKATNNLGSRIFSISSPSRSINVMEPTQTESLVIALGVLLLTILVVVLTFIYRQKVSSCVFAHLKTERTQCRSRTAQDPANDFRERSPDIGEEEYSNIPPRGQDVHEELCYVHIDIRRANKDSPHLNTSNEEASVTYSAVRFPQSTSDPQTTQETRDCNDLYQNFKCSRPPS</sequence>
<feature type="domain" description="Ig-like" evidence="5">
    <location>
        <begin position="264"/>
        <end position="343"/>
    </location>
</feature>
<evidence type="ECO:0000259" key="5">
    <source>
        <dbReference type="PROSITE" id="PS50835"/>
    </source>
</evidence>
<keyword evidence="1" id="KW-0732">Signal</keyword>
<feature type="domain" description="Ig-like" evidence="5">
    <location>
        <begin position="437"/>
        <end position="533"/>
    </location>
</feature>
<dbReference type="GO" id="GO:0004888">
    <property type="term" value="F:transmembrane signaling receptor activity"/>
    <property type="evidence" value="ECO:0007669"/>
    <property type="project" value="TreeGrafter"/>
</dbReference>
<proteinExistence type="predicted"/>
<dbReference type="Pfam" id="PF13927">
    <property type="entry name" value="Ig_3"/>
    <property type="match status" value="1"/>
</dbReference>